<reference evidence="7 8" key="1">
    <citation type="submission" date="2024-02" db="EMBL/GenBank/DDBJ databases">
        <authorList>
            <person name="Chen Y."/>
            <person name="Shah S."/>
            <person name="Dougan E. K."/>
            <person name="Thang M."/>
            <person name="Chan C."/>
        </authorList>
    </citation>
    <scope>NUCLEOTIDE SEQUENCE [LARGE SCALE GENOMIC DNA]</scope>
</reference>
<keyword evidence="2 4" id="KW-0863">Zinc-finger</keyword>
<dbReference type="Gene3D" id="3.30.40.10">
    <property type="entry name" value="Zinc/RING finger domain, C3HC4 (zinc finger)"/>
    <property type="match status" value="1"/>
</dbReference>
<evidence type="ECO:0000259" key="6">
    <source>
        <dbReference type="PROSITE" id="PS50089"/>
    </source>
</evidence>
<accession>A0ABP0JBV3</accession>
<dbReference type="Proteomes" id="UP001642484">
    <property type="component" value="Unassembled WGS sequence"/>
</dbReference>
<feature type="compositionally biased region" description="Basic and acidic residues" evidence="5">
    <location>
        <begin position="148"/>
        <end position="164"/>
    </location>
</feature>
<feature type="compositionally biased region" description="Low complexity" evidence="5">
    <location>
        <begin position="98"/>
        <end position="109"/>
    </location>
</feature>
<name>A0ABP0JBV3_9DINO</name>
<dbReference type="SUPFAM" id="SSF57850">
    <property type="entry name" value="RING/U-box"/>
    <property type="match status" value="1"/>
</dbReference>
<dbReference type="PANTHER" id="PTHR25465">
    <property type="entry name" value="B-BOX DOMAIN CONTAINING"/>
    <property type="match status" value="1"/>
</dbReference>
<feature type="domain" description="RING-type" evidence="6">
    <location>
        <begin position="281"/>
        <end position="322"/>
    </location>
</feature>
<dbReference type="InterPro" id="IPR001841">
    <property type="entry name" value="Znf_RING"/>
</dbReference>
<dbReference type="PROSITE" id="PS50089">
    <property type="entry name" value="ZF_RING_2"/>
    <property type="match status" value="1"/>
</dbReference>
<dbReference type="InterPro" id="IPR018957">
    <property type="entry name" value="Znf_C3HC4_RING-type"/>
</dbReference>
<evidence type="ECO:0000256" key="2">
    <source>
        <dbReference type="ARBA" id="ARBA00022771"/>
    </source>
</evidence>
<evidence type="ECO:0000256" key="4">
    <source>
        <dbReference type="PROSITE-ProRule" id="PRU00175"/>
    </source>
</evidence>
<dbReference type="InterPro" id="IPR013083">
    <property type="entry name" value="Znf_RING/FYVE/PHD"/>
</dbReference>
<evidence type="ECO:0000256" key="3">
    <source>
        <dbReference type="ARBA" id="ARBA00022833"/>
    </source>
</evidence>
<feature type="compositionally biased region" description="Basic and acidic residues" evidence="5">
    <location>
        <begin position="183"/>
        <end position="192"/>
    </location>
</feature>
<keyword evidence="1" id="KW-0479">Metal-binding</keyword>
<dbReference type="SMART" id="SM00184">
    <property type="entry name" value="RING"/>
    <property type="match status" value="1"/>
</dbReference>
<evidence type="ECO:0000256" key="5">
    <source>
        <dbReference type="SAM" id="MobiDB-lite"/>
    </source>
</evidence>
<dbReference type="InterPro" id="IPR051051">
    <property type="entry name" value="E3_ubiq-ligase_TRIM/RNF"/>
</dbReference>
<proteinExistence type="predicted"/>
<protein>
    <recommendedName>
        <fullName evidence="6">RING-type domain-containing protein</fullName>
    </recommendedName>
</protein>
<evidence type="ECO:0000313" key="8">
    <source>
        <dbReference type="Proteomes" id="UP001642484"/>
    </source>
</evidence>
<comment type="caution">
    <text evidence="7">The sequence shown here is derived from an EMBL/GenBank/DDBJ whole genome shotgun (WGS) entry which is preliminary data.</text>
</comment>
<organism evidence="7 8">
    <name type="scientific">Durusdinium trenchii</name>
    <dbReference type="NCBI Taxonomy" id="1381693"/>
    <lineage>
        <taxon>Eukaryota</taxon>
        <taxon>Sar</taxon>
        <taxon>Alveolata</taxon>
        <taxon>Dinophyceae</taxon>
        <taxon>Suessiales</taxon>
        <taxon>Symbiodiniaceae</taxon>
        <taxon>Durusdinium</taxon>
    </lineage>
</organism>
<dbReference type="PANTHER" id="PTHR25465:SF31">
    <property type="entry name" value="RING-TYPE DOMAIN-CONTAINING PROTEIN"/>
    <property type="match status" value="1"/>
</dbReference>
<feature type="region of interest" description="Disordered" evidence="5">
    <location>
        <begin position="98"/>
        <end position="192"/>
    </location>
</feature>
<evidence type="ECO:0000256" key="1">
    <source>
        <dbReference type="ARBA" id="ARBA00022723"/>
    </source>
</evidence>
<dbReference type="PROSITE" id="PS00518">
    <property type="entry name" value="ZF_RING_1"/>
    <property type="match status" value="1"/>
</dbReference>
<keyword evidence="3" id="KW-0862">Zinc</keyword>
<gene>
    <name evidence="7" type="ORF">CCMP2556_LOCUS10611</name>
</gene>
<dbReference type="Pfam" id="PF00097">
    <property type="entry name" value="zf-C3HC4"/>
    <property type="match status" value="1"/>
</dbReference>
<sequence length="357" mass="39501">MMATMLYHDIRRHIFSWIFWKFASSLRSHLAFSGASRGHAMPVAAVRRSEARRRPAGSPIQPAPEWYGMRRPPFAVSPYPVGQPAALQGDGACVPFDSSCSPRSGSPLSNTSDLDEARPERLRVNSYAFSRGRSAQQSVPSRPVNVQDRAHSVPLAERDHRARVIYDQVSSRNAEVHSPSRPHAPDSEELRHTVSDRQLSRYLSAPELPSPWQVAEELGQAGGMAAPRYLLVRLGECIPAETGAATVPRSRLDCGPQWRDFLNFAEYANPEGVSLQEVLTCPCCLSIFRQPIGLPCGHSLCRGCYVRVFSQSTNSRKCPLCRTDLPRCDLRVNVAMAAVSDALRSFLAVQRPNPRTA</sequence>
<dbReference type="EMBL" id="CAXAMN010004991">
    <property type="protein sequence ID" value="CAK9011822.1"/>
    <property type="molecule type" value="Genomic_DNA"/>
</dbReference>
<evidence type="ECO:0000313" key="7">
    <source>
        <dbReference type="EMBL" id="CAK9011822.1"/>
    </source>
</evidence>
<dbReference type="InterPro" id="IPR017907">
    <property type="entry name" value="Znf_RING_CS"/>
</dbReference>
<keyword evidence="8" id="KW-1185">Reference proteome</keyword>